<dbReference type="Proteomes" id="UP000324800">
    <property type="component" value="Unassembled WGS sequence"/>
</dbReference>
<name>A0A5J4T4B4_9EUKA</name>
<accession>A0A5J4T4B4</accession>
<feature type="non-terminal residue" evidence="2">
    <location>
        <position position="1"/>
    </location>
</feature>
<evidence type="ECO:0000313" key="2">
    <source>
        <dbReference type="EMBL" id="KAA6352938.1"/>
    </source>
</evidence>
<feature type="non-terminal residue" evidence="2">
    <location>
        <position position="274"/>
    </location>
</feature>
<feature type="region of interest" description="Disordered" evidence="1">
    <location>
        <begin position="40"/>
        <end position="77"/>
    </location>
</feature>
<reference evidence="2 3" key="1">
    <citation type="submission" date="2019-03" db="EMBL/GenBank/DDBJ databases">
        <title>Single cell metagenomics reveals metabolic interactions within the superorganism composed of flagellate Streblomastix strix and complex community of Bacteroidetes bacteria on its surface.</title>
        <authorList>
            <person name="Treitli S.C."/>
            <person name="Kolisko M."/>
            <person name="Husnik F."/>
            <person name="Keeling P."/>
            <person name="Hampl V."/>
        </authorList>
    </citation>
    <scope>NUCLEOTIDE SEQUENCE [LARGE SCALE GENOMIC DNA]</scope>
    <source>
        <strain evidence="2">ST1C</strain>
    </source>
</reference>
<feature type="compositionally biased region" description="Polar residues" evidence="1">
    <location>
        <begin position="118"/>
        <end position="138"/>
    </location>
</feature>
<protein>
    <submittedName>
        <fullName evidence="2">Uncharacterized protein</fullName>
    </submittedName>
</protein>
<proteinExistence type="predicted"/>
<comment type="caution">
    <text evidence="2">The sequence shown here is derived from an EMBL/GenBank/DDBJ whole genome shotgun (WGS) entry which is preliminary data.</text>
</comment>
<evidence type="ECO:0000313" key="3">
    <source>
        <dbReference type="Proteomes" id="UP000324800"/>
    </source>
</evidence>
<dbReference type="EMBL" id="SNRW01039038">
    <property type="protein sequence ID" value="KAA6352938.1"/>
    <property type="molecule type" value="Genomic_DNA"/>
</dbReference>
<gene>
    <name evidence="2" type="ORF">EZS28_051535</name>
</gene>
<evidence type="ECO:0000256" key="1">
    <source>
        <dbReference type="SAM" id="MobiDB-lite"/>
    </source>
</evidence>
<feature type="region of interest" description="Disordered" evidence="1">
    <location>
        <begin position="118"/>
        <end position="143"/>
    </location>
</feature>
<dbReference type="AlphaFoldDB" id="A0A5J4T4B4"/>
<feature type="region of interest" description="Disordered" evidence="1">
    <location>
        <begin position="176"/>
        <end position="201"/>
    </location>
</feature>
<organism evidence="2 3">
    <name type="scientific">Streblomastix strix</name>
    <dbReference type="NCBI Taxonomy" id="222440"/>
    <lineage>
        <taxon>Eukaryota</taxon>
        <taxon>Metamonada</taxon>
        <taxon>Preaxostyla</taxon>
        <taxon>Oxymonadida</taxon>
        <taxon>Streblomastigidae</taxon>
        <taxon>Streblomastix</taxon>
    </lineage>
</organism>
<sequence length="274" mass="31305">IDKSEVNKEDQSELTRQLRRKDQEIKRINDENKKLQEELQRVQEEKKKTEEEKKLADDRARREGRRAQNLEKKASQFEEKQKMIDELLIQSPTGLSKPLEQTSYTHILPLQTNYRRATSPGINSFQSPPLTASNQPANSDNNSQLPQQLLLKSKSSLQDVLSVQQQTQIQPNALPVQQQTQNIPHSRSKTPSKIQLKSPSTQGNNMYGLEIGDIHFQLENTYPQKAVVGVIGEIVRKVTTLIRGYISVPIDFTVSDGIIQCDFRFQNSSKEDGR</sequence>